<sequence length="178" mass="21332">MWFLSLRNLLILWFSFILLGCGYSFYQRPLYLKEDWKTIYIPPWKNYSSETSLGEYLSYYLRHKFAQGQFLLPVYDEEKADLILKGEVKKVYLDPISYETFLVTKERKISFEGEYQLIERKTGKVILKRPISRYEIYRVAQQQVVNFLDPGREEALKLLSQDLAEIILQDIMFNELKL</sequence>
<dbReference type="HOGENOM" id="CLU_1569929_0_0_0"/>
<protein>
    <recommendedName>
        <fullName evidence="3">Lipoprotein</fullName>
    </recommendedName>
</protein>
<dbReference type="EMBL" id="CP008796">
    <property type="protein sequence ID" value="AIH04045.1"/>
    <property type="molecule type" value="Genomic_DNA"/>
</dbReference>
<evidence type="ECO:0000313" key="1">
    <source>
        <dbReference type="EMBL" id="AIH04045.1"/>
    </source>
</evidence>
<dbReference type="InterPro" id="IPR007485">
    <property type="entry name" value="LPS_assembly_LptE"/>
</dbReference>
<gene>
    <name evidence="1" type="ORF">HL41_04260</name>
</gene>
<dbReference type="GO" id="GO:0019867">
    <property type="term" value="C:outer membrane"/>
    <property type="evidence" value="ECO:0007669"/>
    <property type="project" value="InterPro"/>
</dbReference>
<dbReference type="KEGG" id="tcm:HL41_04260"/>
<dbReference type="Pfam" id="PF04390">
    <property type="entry name" value="LptE"/>
    <property type="match status" value="1"/>
</dbReference>
<dbReference type="GO" id="GO:0043165">
    <property type="term" value="P:Gram-negative-bacterium-type cell outer membrane assembly"/>
    <property type="evidence" value="ECO:0007669"/>
    <property type="project" value="InterPro"/>
</dbReference>
<dbReference type="PaxDb" id="289377-HL41_04260"/>
<dbReference type="PROSITE" id="PS51257">
    <property type="entry name" value="PROKAR_LIPOPROTEIN"/>
    <property type="match status" value="1"/>
</dbReference>
<dbReference type="AlphaFoldDB" id="A0A075WSR0"/>
<proteinExistence type="predicted"/>
<dbReference type="OrthoDB" id="9791453at2"/>
<name>A0A075WSR0_9BACT</name>
<keyword evidence="2" id="KW-1185">Reference proteome</keyword>
<evidence type="ECO:0000313" key="2">
    <source>
        <dbReference type="Proteomes" id="UP000028481"/>
    </source>
</evidence>
<dbReference type="eggNOG" id="COG2980">
    <property type="taxonomic scope" value="Bacteria"/>
</dbReference>
<evidence type="ECO:0008006" key="3">
    <source>
        <dbReference type="Google" id="ProtNLM"/>
    </source>
</evidence>
<accession>A0A075WSR0</accession>
<dbReference type="STRING" id="289377.HL41_04260"/>
<reference evidence="1 2" key="1">
    <citation type="journal article" date="2015" name="Genome Announc.">
        <title>Genome Sequence of a Sulfate-Reducing Thermophilic Bacterium, Thermodesulfobacterium commune DSM 2178T (Phylum Thermodesulfobacteria).</title>
        <authorList>
            <person name="Bhatnagar S."/>
            <person name="Badger J.H."/>
            <person name="Madupu R."/>
            <person name="Khouri H.M."/>
            <person name="O'Connor E.M."/>
            <person name="Robb F.T."/>
            <person name="Ward N.L."/>
            <person name="Eisen J.A."/>
        </authorList>
    </citation>
    <scope>NUCLEOTIDE SEQUENCE [LARGE SCALE GENOMIC DNA]</scope>
    <source>
        <strain evidence="1 2">DSM 2178</strain>
    </source>
</reference>
<dbReference type="RefSeq" id="WP_038060968.1">
    <property type="nucleotide sequence ID" value="NZ_JQLF01000008.1"/>
</dbReference>
<dbReference type="Proteomes" id="UP000028481">
    <property type="component" value="Chromosome"/>
</dbReference>
<organism evidence="1 2">
    <name type="scientific">Thermodesulfobacterium commune DSM 2178</name>
    <dbReference type="NCBI Taxonomy" id="289377"/>
    <lineage>
        <taxon>Bacteria</taxon>
        <taxon>Pseudomonadati</taxon>
        <taxon>Thermodesulfobacteriota</taxon>
        <taxon>Thermodesulfobacteria</taxon>
        <taxon>Thermodesulfobacteriales</taxon>
        <taxon>Thermodesulfobacteriaceae</taxon>
        <taxon>Thermodesulfobacterium</taxon>
    </lineage>
</organism>